<organism evidence="1 2">
    <name type="scientific">Skeletonema marinoi</name>
    <dbReference type="NCBI Taxonomy" id="267567"/>
    <lineage>
        <taxon>Eukaryota</taxon>
        <taxon>Sar</taxon>
        <taxon>Stramenopiles</taxon>
        <taxon>Ochrophyta</taxon>
        <taxon>Bacillariophyta</taxon>
        <taxon>Coscinodiscophyceae</taxon>
        <taxon>Thalassiosirophycidae</taxon>
        <taxon>Thalassiosirales</taxon>
        <taxon>Skeletonemataceae</taxon>
        <taxon>Skeletonema</taxon>
        <taxon>Skeletonema marinoi-dohrnii complex</taxon>
    </lineage>
</organism>
<name>A0AAD9D6I4_9STRA</name>
<dbReference type="SUPFAM" id="SSF81383">
    <property type="entry name" value="F-box domain"/>
    <property type="match status" value="1"/>
</dbReference>
<evidence type="ECO:0000313" key="2">
    <source>
        <dbReference type="Proteomes" id="UP001224775"/>
    </source>
</evidence>
<dbReference type="EMBL" id="JATAAI010000037">
    <property type="protein sequence ID" value="KAK1734730.1"/>
    <property type="molecule type" value="Genomic_DNA"/>
</dbReference>
<sequence length="366" mass="41115">MSFIIPAADHLPSSNESNYGLLERCGHWLISIPRDDVAQLQNTAEYRDFLAAFDRLGVAHRRTVTETLMKQENDDMMQISKQHSFLQHLAVDDVLLRVFEFIDCSSLVRTGTSCHRFRELSTRSAEQRTHRLADGRLLRNPLKMLRAQEQIEGVGVREGTGPFVPIPMLGLRRRVKVSGAGDPEFNGIYFCTGSNGNGFLFTKPRAPERRAGMNGVVHHAMGLPEIVEMDEGDGGIEDAAIRGGGDDEDDNNVRANEIRDGDLEVLFGDEPNRSRLLRCVIAKRFSNETILWYMSKEEQDSTTHEITHRYSYWAKLMVSGDASPDVCRYPSQTSVLSRNGDPAWQTLSNNEPNNEQISPPIVELLG</sequence>
<dbReference type="Proteomes" id="UP001224775">
    <property type="component" value="Unassembled WGS sequence"/>
</dbReference>
<protein>
    <recommendedName>
        <fullName evidence="3">F-box domain-containing protein</fullName>
    </recommendedName>
</protein>
<evidence type="ECO:0000313" key="1">
    <source>
        <dbReference type="EMBL" id="KAK1734730.1"/>
    </source>
</evidence>
<keyword evidence="2" id="KW-1185">Reference proteome</keyword>
<comment type="caution">
    <text evidence="1">The sequence shown here is derived from an EMBL/GenBank/DDBJ whole genome shotgun (WGS) entry which is preliminary data.</text>
</comment>
<dbReference type="InterPro" id="IPR036047">
    <property type="entry name" value="F-box-like_dom_sf"/>
</dbReference>
<gene>
    <name evidence="1" type="ORF">QTG54_014603</name>
</gene>
<dbReference type="AlphaFoldDB" id="A0AAD9D6I4"/>
<reference evidence="1" key="1">
    <citation type="submission" date="2023-06" db="EMBL/GenBank/DDBJ databases">
        <title>Survivors Of The Sea: Transcriptome response of Skeletonema marinoi to long-term dormancy.</title>
        <authorList>
            <person name="Pinder M.I.M."/>
            <person name="Kourtchenko O."/>
            <person name="Robertson E.K."/>
            <person name="Larsson T."/>
            <person name="Maumus F."/>
            <person name="Osuna-Cruz C.M."/>
            <person name="Vancaester E."/>
            <person name="Stenow R."/>
            <person name="Vandepoele K."/>
            <person name="Ploug H."/>
            <person name="Bruchert V."/>
            <person name="Godhe A."/>
            <person name="Topel M."/>
        </authorList>
    </citation>
    <scope>NUCLEOTIDE SEQUENCE</scope>
    <source>
        <strain evidence="1">R05AC</strain>
    </source>
</reference>
<proteinExistence type="predicted"/>
<accession>A0AAD9D6I4</accession>
<evidence type="ECO:0008006" key="3">
    <source>
        <dbReference type="Google" id="ProtNLM"/>
    </source>
</evidence>
<dbReference type="CDD" id="cd09917">
    <property type="entry name" value="F-box_SF"/>
    <property type="match status" value="1"/>
</dbReference>